<dbReference type="Pfam" id="PF13535">
    <property type="entry name" value="ATP-grasp_4"/>
    <property type="match status" value="1"/>
</dbReference>
<organism evidence="6 7">
    <name type="scientific">Corynebacterium propinquum</name>
    <dbReference type="NCBI Taxonomy" id="43769"/>
    <lineage>
        <taxon>Bacteria</taxon>
        <taxon>Bacillati</taxon>
        <taxon>Actinomycetota</taxon>
        <taxon>Actinomycetes</taxon>
        <taxon>Mycobacteriales</taxon>
        <taxon>Corynebacteriaceae</taxon>
        <taxon>Corynebacterium</taxon>
    </lineage>
</organism>
<dbReference type="Proteomes" id="UP001243856">
    <property type="component" value="Unassembled WGS sequence"/>
</dbReference>
<keyword evidence="1" id="KW-0436">Ligase</keyword>
<dbReference type="InterPro" id="IPR013815">
    <property type="entry name" value="ATP_grasp_subdomain_1"/>
</dbReference>
<keyword evidence="7" id="KW-1185">Reference proteome</keyword>
<dbReference type="PANTHER" id="PTHR43585:SF2">
    <property type="entry name" value="ATP-GRASP ENZYME FSQD"/>
    <property type="match status" value="1"/>
</dbReference>
<dbReference type="Gene3D" id="3.40.50.20">
    <property type="match status" value="1"/>
</dbReference>
<gene>
    <name evidence="6" type="ORF">QPX45_04960</name>
</gene>
<protein>
    <submittedName>
        <fullName evidence="6">ATP-grasp domain-containing protein</fullName>
    </submittedName>
</protein>
<evidence type="ECO:0000256" key="1">
    <source>
        <dbReference type="ARBA" id="ARBA00022598"/>
    </source>
</evidence>
<evidence type="ECO:0000256" key="4">
    <source>
        <dbReference type="PROSITE-ProRule" id="PRU00409"/>
    </source>
</evidence>
<comment type="caution">
    <text evidence="6">The sequence shown here is derived from an EMBL/GenBank/DDBJ whole genome shotgun (WGS) entry which is preliminary data.</text>
</comment>
<proteinExistence type="predicted"/>
<sequence>MSTEPILLMSPGKVLHRLGSARLTSLLPEGSVIFTSHDIDVERGQIADLKVFENYASNDEIPLLASVAIDQFCLDKIVILAEADILRAAELRRRHGIDGLQPQEAMYFRDKVLMKSRVAQTGIPVAAHRVVTTAMELVEAIDEVGYPCVVKPPHGRGSSGVEILADPEALIKYLRKGPFSDRGDTSRVIVEAFISGDQYRVDGICKDGEVQFCAVALYIGSHLDYLAGGYLGSIILPQDDPKSVEISSLAHRAIEEALPPYTGAFHLEAFWTNQGAVFSEVGARLGGGSISEEIEVSYGVNIAAESIRLQCDTSTSMDDYPQKRLAGQLHVSPHEGKLLCAPERLNHPSIVTSEIAAPGGEFSLMSHTNSEFARAVFEAESVEEAKITIEDLINEIDSTTEWLRDLEEEV</sequence>
<evidence type="ECO:0000256" key="3">
    <source>
        <dbReference type="ARBA" id="ARBA00022840"/>
    </source>
</evidence>
<accession>A0ABT7G1K2</accession>
<dbReference type="Gene3D" id="3.30.470.20">
    <property type="entry name" value="ATP-grasp fold, B domain"/>
    <property type="match status" value="1"/>
</dbReference>
<keyword evidence="3 4" id="KW-0067">ATP-binding</keyword>
<evidence type="ECO:0000313" key="7">
    <source>
        <dbReference type="Proteomes" id="UP001243856"/>
    </source>
</evidence>
<dbReference type="SUPFAM" id="SSF56059">
    <property type="entry name" value="Glutathione synthetase ATP-binding domain-like"/>
    <property type="match status" value="1"/>
</dbReference>
<dbReference type="PROSITE" id="PS50975">
    <property type="entry name" value="ATP_GRASP"/>
    <property type="match status" value="1"/>
</dbReference>
<evidence type="ECO:0000259" key="5">
    <source>
        <dbReference type="PROSITE" id="PS50975"/>
    </source>
</evidence>
<dbReference type="PANTHER" id="PTHR43585">
    <property type="entry name" value="FUMIPYRROLE BIOSYNTHESIS PROTEIN C"/>
    <property type="match status" value="1"/>
</dbReference>
<evidence type="ECO:0000256" key="2">
    <source>
        <dbReference type="ARBA" id="ARBA00022741"/>
    </source>
</evidence>
<feature type="domain" description="ATP-grasp" evidence="5">
    <location>
        <begin position="115"/>
        <end position="311"/>
    </location>
</feature>
<reference evidence="6 7" key="1">
    <citation type="submission" date="2023-05" db="EMBL/GenBank/DDBJ databases">
        <title>Metabolic capabilities are highly conserved among human nasal-associated Corynebacterium species in pangenomic analyses.</title>
        <authorList>
            <person name="Tran T.H."/>
            <person name="Roberts A.Q."/>
            <person name="Escapa I.F."/>
            <person name="Gao W."/>
            <person name="Conlan S."/>
            <person name="Kong H."/>
            <person name="Segre J.A."/>
            <person name="Kelly M.S."/>
            <person name="Lemon K.P."/>
        </authorList>
    </citation>
    <scope>NUCLEOTIDE SEQUENCE [LARGE SCALE GENOMIC DNA]</scope>
    <source>
        <strain evidence="6 7">KPL2811</strain>
    </source>
</reference>
<dbReference type="RefSeq" id="WP_018121264.1">
    <property type="nucleotide sequence ID" value="NZ_CABIYR010000010.1"/>
</dbReference>
<dbReference type="EMBL" id="JASNVK010000007">
    <property type="protein sequence ID" value="MDK4300599.1"/>
    <property type="molecule type" value="Genomic_DNA"/>
</dbReference>
<dbReference type="InterPro" id="IPR011761">
    <property type="entry name" value="ATP-grasp"/>
</dbReference>
<dbReference type="Gene3D" id="3.30.1490.20">
    <property type="entry name" value="ATP-grasp fold, A domain"/>
    <property type="match status" value="1"/>
</dbReference>
<keyword evidence="2 4" id="KW-0547">Nucleotide-binding</keyword>
<name>A0ABT7G1K2_9CORY</name>
<dbReference type="InterPro" id="IPR052032">
    <property type="entry name" value="ATP-dep_AA_Ligase"/>
</dbReference>
<evidence type="ECO:0000313" key="6">
    <source>
        <dbReference type="EMBL" id="MDK4300599.1"/>
    </source>
</evidence>
<dbReference type="GeneID" id="64189097"/>